<name>Q2YI59_9ZZZZ</name>
<proteinExistence type="predicted"/>
<dbReference type="GO" id="GO:0009143">
    <property type="term" value="P:nucleoside triphosphate catabolic process"/>
    <property type="evidence" value="ECO:0007669"/>
    <property type="project" value="InterPro"/>
</dbReference>
<dbReference type="EMBL" id="AM050339">
    <property type="protein sequence ID" value="CAJ19144.1"/>
    <property type="molecule type" value="Genomic_DNA"/>
</dbReference>
<dbReference type="Gene3D" id="3.90.950.10">
    <property type="match status" value="1"/>
</dbReference>
<sequence>MNKITYVSNNYKKYEHIKELFDENEISLNYFDCSFKKTITKDISSTSKKEAEVAYKVLGNPVIVTKTGFYIEEYPKNPDYPGILLKESGICENIEKLLSDMKGVVNRNCYFINCLTYFDGETMKQFYCSNFGYLLEEAEELNSIYDLFVPTSSSKPLSKLTEEERIRLYDGRVYVQNQFFTWYKKYMKNGNKVYQKTII</sequence>
<dbReference type="SUPFAM" id="SSF52972">
    <property type="entry name" value="ITPase-like"/>
    <property type="match status" value="1"/>
</dbReference>
<protein>
    <submittedName>
        <fullName evidence="1">Putative Ham1 protein</fullName>
    </submittedName>
</protein>
<reference evidence="1" key="1">
    <citation type="journal article" date="2005" name="Environ. Microbiol.">
        <title>Novel hydrolase diversity retrieved from a metagenome library of bovine rumen microflora.</title>
        <authorList>
            <person name="Ferrer M."/>
            <person name="Golyshina O.V."/>
            <person name="Chernikova T.N."/>
            <person name="Khachane A.N."/>
            <person name="Reyes-Duarte D."/>
            <person name="Santos V.A.P.M.D."/>
            <person name="Strompl C."/>
            <person name="Elborough K."/>
            <person name="Jarvis G."/>
            <person name="Neef A."/>
            <person name="Yakimov M.M."/>
            <person name="Timmis K.N."/>
            <person name="Golyshin P.N."/>
        </authorList>
    </citation>
    <scope>NUCLEOTIDE SEQUENCE</scope>
</reference>
<accession>Q2YI59</accession>
<dbReference type="GO" id="GO:0047429">
    <property type="term" value="F:nucleoside triphosphate diphosphatase activity"/>
    <property type="evidence" value="ECO:0007669"/>
    <property type="project" value="InterPro"/>
</dbReference>
<dbReference type="InterPro" id="IPR029001">
    <property type="entry name" value="ITPase-like_fam"/>
</dbReference>
<dbReference type="InterPro" id="IPR002637">
    <property type="entry name" value="RdgB/HAM1"/>
</dbReference>
<organism evidence="1">
    <name type="scientific">unidentified microorganism</name>
    <dbReference type="NCBI Taxonomy" id="81726"/>
    <lineage>
        <taxon>unclassified sequences</taxon>
        <taxon>environmental samples</taxon>
    </lineage>
</organism>
<dbReference type="Pfam" id="PF01725">
    <property type="entry name" value="Ham1p_like"/>
    <property type="match status" value="1"/>
</dbReference>
<dbReference type="AlphaFoldDB" id="Q2YI59"/>
<evidence type="ECO:0000313" key="1">
    <source>
        <dbReference type="EMBL" id="CAJ19144.1"/>
    </source>
</evidence>